<dbReference type="RefSeq" id="WP_150040457.1">
    <property type="nucleotide sequence ID" value="NZ_OW485601.1"/>
</dbReference>
<evidence type="ECO:0000313" key="2">
    <source>
        <dbReference type="EMBL" id="KAA5612642.1"/>
    </source>
</evidence>
<dbReference type="Proteomes" id="UP000325255">
    <property type="component" value="Unassembled WGS sequence"/>
</dbReference>
<feature type="transmembrane region" description="Helical" evidence="1">
    <location>
        <begin position="41"/>
        <end position="59"/>
    </location>
</feature>
<dbReference type="EMBL" id="VWPK01000011">
    <property type="protein sequence ID" value="KAA5612642.1"/>
    <property type="molecule type" value="Genomic_DNA"/>
</dbReference>
<evidence type="ECO:0000313" key="3">
    <source>
        <dbReference type="Proteomes" id="UP000325255"/>
    </source>
</evidence>
<keyword evidence="3" id="KW-1185">Reference proteome</keyword>
<sequence length="100" mass="9914">MVGDPWTLPAIVLMGAATYATRIAGLFVAARLPHSGPVRRALDALPPAVLTAVIAPALAAGPAEALAGGIVVLAAFRLPLLATVAVGVATVALLRQMLGG</sequence>
<evidence type="ECO:0008006" key="4">
    <source>
        <dbReference type="Google" id="ProtNLM"/>
    </source>
</evidence>
<protein>
    <recommendedName>
        <fullName evidence="4">AzlD family protein</fullName>
    </recommendedName>
</protein>
<accession>A0A5M6IWG9</accession>
<dbReference type="Pfam" id="PF05437">
    <property type="entry name" value="AzlD"/>
    <property type="match status" value="1"/>
</dbReference>
<dbReference type="AlphaFoldDB" id="A0A5M6IWG9"/>
<feature type="transmembrane region" description="Helical" evidence="1">
    <location>
        <begin position="6"/>
        <end position="29"/>
    </location>
</feature>
<dbReference type="OrthoDB" id="7359303at2"/>
<evidence type="ECO:0000256" key="1">
    <source>
        <dbReference type="SAM" id="Phobius"/>
    </source>
</evidence>
<reference evidence="2 3" key="1">
    <citation type="submission" date="2019-09" db="EMBL/GenBank/DDBJ databases">
        <title>Genome sequence of Rhodovastum atsumiense, a diverse member of the Acetobacteraceae family of non-sulfur purple photosynthetic bacteria.</title>
        <authorList>
            <person name="Meyer T."/>
            <person name="Kyndt J."/>
        </authorList>
    </citation>
    <scope>NUCLEOTIDE SEQUENCE [LARGE SCALE GENOMIC DNA]</scope>
    <source>
        <strain evidence="2 3">DSM 21279</strain>
    </source>
</reference>
<comment type="caution">
    <text evidence="2">The sequence shown here is derived from an EMBL/GenBank/DDBJ whole genome shotgun (WGS) entry which is preliminary data.</text>
</comment>
<dbReference type="InterPro" id="IPR008407">
    <property type="entry name" value="Brnchd-chn_aa_trnsp_AzlD"/>
</dbReference>
<keyword evidence="1" id="KW-0812">Transmembrane</keyword>
<keyword evidence="1" id="KW-0472">Membrane</keyword>
<feature type="transmembrane region" description="Helical" evidence="1">
    <location>
        <begin position="65"/>
        <end position="94"/>
    </location>
</feature>
<keyword evidence="1" id="KW-1133">Transmembrane helix</keyword>
<name>A0A5M6IWG9_9PROT</name>
<gene>
    <name evidence="2" type="ORF">F1189_09035</name>
</gene>
<organism evidence="2 3">
    <name type="scientific">Rhodovastum atsumiense</name>
    <dbReference type="NCBI Taxonomy" id="504468"/>
    <lineage>
        <taxon>Bacteria</taxon>
        <taxon>Pseudomonadati</taxon>
        <taxon>Pseudomonadota</taxon>
        <taxon>Alphaproteobacteria</taxon>
        <taxon>Acetobacterales</taxon>
        <taxon>Acetobacteraceae</taxon>
        <taxon>Rhodovastum</taxon>
    </lineage>
</organism>
<proteinExistence type="predicted"/>